<evidence type="ECO:0000256" key="1">
    <source>
        <dbReference type="SAM" id="SignalP"/>
    </source>
</evidence>
<evidence type="ECO:0000313" key="3">
    <source>
        <dbReference type="EMBL" id="NMH26593.1"/>
    </source>
</evidence>
<dbReference type="InterPro" id="IPR043744">
    <property type="entry name" value="DUF5689"/>
</dbReference>
<dbReference type="EMBL" id="JAAMPU010000093">
    <property type="protein sequence ID" value="NMH26593.1"/>
    <property type="molecule type" value="Genomic_DNA"/>
</dbReference>
<name>A0A972JGZ8_9FLAO</name>
<feature type="signal peptide" evidence="1">
    <location>
        <begin position="1"/>
        <end position="24"/>
    </location>
</feature>
<keyword evidence="4" id="KW-1185">Reference proteome</keyword>
<dbReference type="Gene3D" id="2.60.120.200">
    <property type="match status" value="1"/>
</dbReference>
<dbReference type="Proteomes" id="UP000712080">
    <property type="component" value="Unassembled WGS sequence"/>
</dbReference>
<reference evidence="3" key="1">
    <citation type="submission" date="2020-02" db="EMBL/GenBank/DDBJ databases">
        <title>Flavobacterium sp. genome.</title>
        <authorList>
            <person name="Jung H.S."/>
            <person name="Baek J.H."/>
            <person name="Jeon C.O."/>
        </authorList>
    </citation>
    <scope>NUCLEOTIDE SEQUENCE</scope>
    <source>
        <strain evidence="3">SE-s28</strain>
    </source>
</reference>
<dbReference type="RefSeq" id="WP_169525544.1">
    <property type="nucleotide sequence ID" value="NZ_JAAMPU010000093.1"/>
</dbReference>
<dbReference type="PROSITE" id="PS51257">
    <property type="entry name" value="PROKAR_LIPOPROTEIN"/>
    <property type="match status" value="1"/>
</dbReference>
<feature type="chain" id="PRO_5037398879" description="DUF5689 domain-containing protein" evidence="1">
    <location>
        <begin position="25"/>
        <end position="476"/>
    </location>
</feature>
<dbReference type="NCBIfam" id="NF038128">
    <property type="entry name" value="choice_anch_J"/>
    <property type="match status" value="1"/>
</dbReference>
<evidence type="ECO:0000259" key="2">
    <source>
        <dbReference type="Pfam" id="PF18942"/>
    </source>
</evidence>
<protein>
    <recommendedName>
        <fullName evidence="2">DUF5689 domain-containing protein</fullName>
    </recommendedName>
</protein>
<dbReference type="Pfam" id="PF18942">
    <property type="entry name" value="DUF5689"/>
    <property type="match status" value="1"/>
</dbReference>
<accession>A0A972JGZ8</accession>
<comment type="caution">
    <text evidence="3">The sequence shown here is derived from an EMBL/GenBank/DDBJ whole genome shotgun (WGS) entry which is preliminary data.</text>
</comment>
<feature type="domain" description="DUF5689" evidence="2">
    <location>
        <begin position="41"/>
        <end position="284"/>
    </location>
</feature>
<sequence>MKSNIFKIGILLLSLGLATSCVNSDEYSNPNLDCVDPGLTANKTVAALKSEVLARGANATVPTRYTTTTNDIIEGYVTSNDEKGNFYKVVYLQTKPTDGSLPIGFSLPLDVTTSFGEGFYPGRKIYVKLEGLYTAMVDGILSIGGIYQPNPNVAAEIGRINDTEWKRYLFPSCDVVSEAELVHPVPFATAFADQYQGLLIDIQNVQFSDSSLGRTLYDVDSGGGATNQLIESATIPQTGGQKYIRFSSFASFYNQPVPEGSGTIRGVLTRYQSDFQFLIRSTSDFDLNGPRVDGFPPKVGNAIVYPATFNENFESYATSSSYAGINFPKYVNDPAIGGRYWDIRTFSSNKYAFMSSFGSGGSNKSYLVFPVTMTAGYKFSFKTLTGYYNGNPMKVYYSTDYTPGGIMSQATLVDISNNFAYSVGPSNTYATSFTNSGDYIIPATLSGNGYFIFEYSGQDDTGITTNVEIDDVKLVP</sequence>
<organism evidence="3 4">
    <name type="scientific">Flavobacterium silvaticum</name>
    <dbReference type="NCBI Taxonomy" id="1852020"/>
    <lineage>
        <taxon>Bacteria</taxon>
        <taxon>Pseudomonadati</taxon>
        <taxon>Bacteroidota</taxon>
        <taxon>Flavobacteriia</taxon>
        <taxon>Flavobacteriales</taxon>
        <taxon>Flavobacteriaceae</taxon>
        <taxon>Flavobacterium</taxon>
    </lineage>
</organism>
<gene>
    <name evidence="3" type="ORF">G6047_00990</name>
</gene>
<keyword evidence="1" id="KW-0732">Signal</keyword>
<proteinExistence type="predicted"/>
<dbReference type="AlphaFoldDB" id="A0A972JGZ8"/>
<evidence type="ECO:0000313" key="4">
    <source>
        <dbReference type="Proteomes" id="UP000712080"/>
    </source>
</evidence>